<dbReference type="PANTHER" id="PTHR34107">
    <property type="entry name" value="SLL0198 PROTEIN-RELATED"/>
    <property type="match status" value="1"/>
</dbReference>
<protein>
    <recommendedName>
        <fullName evidence="1">Putative restriction endonuclease domain-containing protein</fullName>
    </recommendedName>
</protein>
<dbReference type="RefSeq" id="WP_057979681.1">
    <property type="nucleotide sequence ID" value="NZ_LKHP01000030.1"/>
</dbReference>
<evidence type="ECO:0000313" key="2">
    <source>
        <dbReference type="EMBL" id="KRQ85803.1"/>
    </source>
</evidence>
<dbReference type="AlphaFoldDB" id="A0A0R3JQS6"/>
<dbReference type="PATRIC" id="fig|908809.3.peg.2404"/>
<dbReference type="Proteomes" id="UP000052015">
    <property type="component" value="Unassembled WGS sequence"/>
</dbReference>
<name>A0A0R3JQS6_CALMK</name>
<dbReference type="Pfam" id="PF05685">
    <property type="entry name" value="Uma2"/>
    <property type="match status" value="1"/>
</dbReference>
<organism evidence="2 3">
    <name type="scientific">Caloramator mitchellensis</name>
    <dbReference type="NCBI Taxonomy" id="908809"/>
    <lineage>
        <taxon>Bacteria</taxon>
        <taxon>Bacillati</taxon>
        <taxon>Bacillota</taxon>
        <taxon>Clostridia</taxon>
        <taxon>Eubacteriales</taxon>
        <taxon>Clostridiaceae</taxon>
        <taxon>Caloramator</taxon>
    </lineage>
</organism>
<dbReference type="OrthoDB" id="9808428at2"/>
<dbReference type="CDD" id="cd06260">
    <property type="entry name" value="DUF820-like"/>
    <property type="match status" value="1"/>
</dbReference>
<reference evidence="2 3" key="1">
    <citation type="submission" date="2015-09" db="EMBL/GenBank/DDBJ databases">
        <title>Draft genome sequence of a Caloramator mitchellensis, a moderate thermophile from the Great Artesian Basin of Australia.</title>
        <authorList>
            <person name="Patel B.K."/>
        </authorList>
    </citation>
    <scope>NUCLEOTIDE SEQUENCE [LARGE SCALE GENOMIC DNA]</scope>
    <source>
        <strain evidence="2 3">VF08</strain>
    </source>
</reference>
<gene>
    <name evidence="2" type="ORF">ABG79_02407</name>
</gene>
<dbReference type="InterPro" id="IPR011335">
    <property type="entry name" value="Restrct_endonuc-II-like"/>
</dbReference>
<dbReference type="InterPro" id="IPR012296">
    <property type="entry name" value="Nuclease_put_TT1808"/>
</dbReference>
<comment type="caution">
    <text evidence="2">The sequence shown here is derived from an EMBL/GenBank/DDBJ whole genome shotgun (WGS) entry which is preliminary data.</text>
</comment>
<evidence type="ECO:0000259" key="1">
    <source>
        <dbReference type="Pfam" id="PF05685"/>
    </source>
</evidence>
<dbReference type="SUPFAM" id="SSF52980">
    <property type="entry name" value="Restriction endonuclease-like"/>
    <property type="match status" value="1"/>
</dbReference>
<keyword evidence="3" id="KW-1185">Reference proteome</keyword>
<dbReference type="InterPro" id="IPR008538">
    <property type="entry name" value="Uma2"/>
</dbReference>
<dbReference type="STRING" id="908809.ABG79_02407"/>
<sequence>MLAQSNRKFTYDEYLAIAEKQRAELIDGEIYLLSSPTFEHQRIISRLNVLFENLLEDNECVPVISPFDVILEDKNEKNIVQPDLLVICEREKINERGFAGVPALIVEVLSHSTASRDYVVKMNLYMRFGVKEYWIINPQSRTVEIFNIDENGYYGIPKTYSKDDIVKSQIFDFIQFPINKLFDFKR</sequence>
<dbReference type="PANTHER" id="PTHR34107:SF4">
    <property type="entry name" value="SLL1222 PROTEIN"/>
    <property type="match status" value="1"/>
</dbReference>
<feature type="domain" description="Putative restriction endonuclease" evidence="1">
    <location>
        <begin position="12"/>
        <end position="169"/>
    </location>
</feature>
<dbReference type="EMBL" id="LKHP01000030">
    <property type="protein sequence ID" value="KRQ85803.1"/>
    <property type="molecule type" value="Genomic_DNA"/>
</dbReference>
<dbReference type="Gene3D" id="3.90.1570.10">
    <property type="entry name" value="tt1808, chain A"/>
    <property type="match status" value="1"/>
</dbReference>
<accession>A0A0R3JQS6</accession>
<evidence type="ECO:0000313" key="3">
    <source>
        <dbReference type="Proteomes" id="UP000052015"/>
    </source>
</evidence>
<proteinExistence type="predicted"/>